<reference evidence="2 3" key="1">
    <citation type="submission" date="2018-11" db="EMBL/GenBank/DDBJ databases">
        <authorList>
            <consortium name="Pathogen Informatics"/>
        </authorList>
    </citation>
    <scope>NUCLEOTIDE SEQUENCE [LARGE SCALE GENOMIC DNA]</scope>
</reference>
<reference evidence="4" key="2">
    <citation type="submission" date="2019-09" db="UniProtKB">
        <authorList>
            <consortium name="WormBaseParasite"/>
        </authorList>
    </citation>
    <scope>IDENTIFICATION</scope>
</reference>
<evidence type="ECO:0000313" key="3">
    <source>
        <dbReference type="Proteomes" id="UP000050761"/>
    </source>
</evidence>
<keyword evidence="3" id="KW-1185">Reference proteome</keyword>
<protein>
    <submittedName>
        <fullName evidence="4">SCP domain-containing protein</fullName>
    </submittedName>
</protein>
<gene>
    <name evidence="2" type="ORF">HPBE_LOCUS16324</name>
</gene>
<sequence length="195" mass="21848">MRPVTAVSYRFRLALLLLIVIAAASDAATVRRDKRQLGCPPMLRWTPGVTRMDRIRNDVIRQKFGVAPIAGNMREARLRWYGHVLRGEEDSVRKIGLNFECPISVPLAAACDMYATCAPPAVCLSGQSRFLPFVFVCAAHVSACVWEGRSSTCGMLRVIAVNMPYQLGRFRNHVVFASRKKIDIESNRDLNEPKI</sequence>
<evidence type="ECO:0000256" key="1">
    <source>
        <dbReference type="SAM" id="SignalP"/>
    </source>
</evidence>
<evidence type="ECO:0000313" key="4">
    <source>
        <dbReference type="WBParaSite" id="HPBE_0001632501-mRNA-1"/>
    </source>
</evidence>
<dbReference type="EMBL" id="UZAH01029354">
    <property type="protein sequence ID" value="VDP05570.1"/>
    <property type="molecule type" value="Genomic_DNA"/>
</dbReference>
<organism evidence="3 4">
    <name type="scientific">Heligmosomoides polygyrus</name>
    <name type="common">Parasitic roundworm</name>
    <dbReference type="NCBI Taxonomy" id="6339"/>
    <lineage>
        <taxon>Eukaryota</taxon>
        <taxon>Metazoa</taxon>
        <taxon>Ecdysozoa</taxon>
        <taxon>Nematoda</taxon>
        <taxon>Chromadorea</taxon>
        <taxon>Rhabditida</taxon>
        <taxon>Rhabditina</taxon>
        <taxon>Rhabditomorpha</taxon>
        <taxon>Strongyloidea</taxon>
        <taxon>Heligmosomidae</taxon>
        <taxon>Heligmosomoides</taxon>
    </lineage>
</organism>
<dbReference type="Proteomes" id="UP000050761">
    <property type="component" value="Unassembled WGS sequence"/>
</dbReference>
<keyword evidence="1" id="KW-0732">Signal</keyword>
<accession>A0A3P8AN81</accession>
<dbReference type="OrthoDB" id="5848222at2759"/>
<evidence type="ECO:0000313" key="2">
    <source>
        <dbReference type="EMBL" id="VDP05570.1"/>
    </source>
</evidence>
<name>A0A183G4A0_HELPZ</name>
<proteinExistence type="predicted"/>
<accession>A0A183G4A0</accession>
<feature type="signal peptide" evidence="1">
    <location>
        <begin position="1"/>
        <end position="27"/>
    </location>
</feature>
<dbReference type="WBParaSite" id="HPBE_0001632501-mRNA-1">
    <property type="protein sequence ID" value="HPBE_0001632501-mRNA-1"/>
    <property type="gene ID" value="HPBE_0001632501"/>
</dbReference>
<feature type="chain" id="PRO_5044551846" evidence="1">
    <location>
        <begin position="28"/>
        <end position="195"/>
    </location>
</feature>
<dbReference type="AlphaFoldDB" id="A0A183G4A0"/>